<reference evidence="1" key="1">
    <citation type="submission" date="2021-06" db="EMBL/GenBank/DDBJ databases">
        <authorList>
            <person name="Kallberg Y."/>
            <person name="Tangrot J."/>
            <person name="Rosling A."/>
        </authorList>
    </citation>
    <scope>NUCLEOTIDE SEQUENCE</scope>
    <source>
        <strain evidence="1">IA702</strain>
    </source>
</reference>
<protein>
    <submittedName>
        <fullName evidence="1">9086_t:CDS:1</fullName>
    </submittedName>
</protein>
<evidence type="ECO:0000313" key="2">
    <source>
        <dbReference type="Proteomes" id="UP000789572"/>
    </source>
</evidence>
<comment type="caution">
    <text evidence="1">The sequence shown here is derived from an EMBL/GenBank/DDBJ whole genome shotgun (WGS) entry which is preliminary data.</text>
</comment>
<feature type="non-terminal residue" evidence="1">
    <location>
        <position position="279"/>
    </location>
</feature>
<dbReference type="OrthoDB" id="2429039at2759"/>
<dbReference type="EMBL" id="CAJVPJ010003382">
    <property type="protein sequence ID" value="CAG8639226.1"/>
    <property type="molecule type" value="Genomic_DNA"/>
</dbReference>
<accession>A0A9N9DHP2</accession>
<keyword evidence="2" id="KW-1185">Reference proteome</keyword>
<gene>
    <name evidence="1" type="ORF">POCULU_LOCUS9327</name>
</gene>
<proteinExistence type="predicted"/>
<dbReference type="AlphaFoldDB" id="A0A9N9DHP2"/>
<name>A0A9N9DHP2_9GLOM</name>
<organism evidence="1 2">
    <name type="scientific">Paraglomus occultum</name>
    <dbReference type="NCBI Taxonomy" id="144539"/>
    <lineage>
        <taxon>Eukaryota</taxon>
        <taxon>Fungi</taxon>
        <taxon>Fungi incertae sedis</taxon>
        <taxon>Mucoromycota</taxon>
        <taxon>Glomeromycotina</taxon>
        <taxon>Glomeromycetes</taxon>
        <taxon>Paraglomerales</taxon>
        <taxon>Paraglomeraceae</taxon>
        <taxon>Paraglomus</taxon>
    </lineage>
</organism>
<sequence>RCRKERMEKDNVITFLQKEDLNLDLDDEDIEIIRRPAFRIAKLVKKIRGEQDQPDTELCLDLRKLIYFIDDSNSYIEGKYVTGEPEKMGVGERAGIRQLTKKVVTHDQWVEGEYAKEQRKVSTGSENFLEVIARLIDVSMYRLPVECDIEIARAERRSQTIEDCRQESRGNKPNIIIRSIFRNKWEELVYIESGREAFGKKYIGFGVNIAGNHIEISGLIRQDNIKYYLPVSRAKIPFGEESVEEVEDFIHALLTLRNRIIVNAQCISNKDLGKIVEED</sequence>
<dbReference type="Proteomes" id="UP000789572">
    <property type="component" value="Unassembled WGS sequence"/>
</dbReference>
<evidence type="ECO:0000313" key="1">
    <source>
        <dbReference type="EMBL" id="CAG8639226.1"/>
    </source>
</evidence>